<keyword evidence="3" id="KW-0560">Oxidoreductase</keyword>
<dbReference type="InterPro" id="IPR020904">
    <property type="entry name" value="Sc_DH/Rdtase_CS"/>
</dbReference>
<dbReference type="InterPro" id="IPR036291">
    <property type="entry name" value="NAD(P)-bd_dom_sf"/>
</dbReference>
<evidence type="ECO:0000313" key="6">
    <source>
        <dbReference type="Proteomes" id="UP000732105"/>
    </source>
</evidence>
<name>A0ABX1WQE9_9BACT</name>
<reference evidence="5 6" key="1">
    <citation type="submission" date="2018-12" db="EMBL/GenBank/DDBJ databases">
        <title>Marinifilum JC070 sp. nov., a marine bacterium isolated from Yongle Blue Hole in the South China Sea.</title>
        <authorList>
            <person name="Fu T."/>
        </authorList>
    </citation>
    <scope>NUCLEOTIDE SEQUENCE [LARGE SCALE GENOMIC DNA]</scope>
    <source>
        <strain evidence="5 6">JC070</strain>
    </source>
</reference>
<comment type="similarity">
    <text evidence="1 4">Belongs to the short-chain dehydrogenases/reductases (SDR) family.</text>
</comment>
<dbReference type="PANTHER" id="PTHR43490:SF99">
    <property type="entry name" value="SHORT-CHAIN DEHYDROGENASE_REDUCTASE"/>
    <property type="match status" value="1"/>
</dbReference>
<proteinExistence type="inferred from homology"/>
<dbReference type="PANTHER" id="PTHR43490">
    <property type="entry name" value="(+)-NEOMENTHOL DEHYDROGENASE"/>
    <property type="match status" value="1"/>
</dbReference>
<accession>A0ABX1WQE9</accession>
<evidence type="ECO:0000256" key="1">
    <source>
        <dbReference type="ARBA" id="ARBA00006484"/>
    </source>
</evidence>
<evidence type="ECO:0000313" key="5">
    <source>
        <dbReference type="EMBL" id="NOU58314.1"/>
    </source>
</evidence>
<dbReference type="Proteomes" id="UP000732105">
    <property type="component" value="Unassembled WGS sequence"/>
</dbReference>
<evidence type="ECO:0000256" key="3">
    <source>
        <dbReference type="ARBA" id="ARBA00023002"/>
    </source>
</evidence>
<keyword evidence="2" id="KW-0521">NADP</keyword>
<dbReference type="PRINTS" id="PR00081">
    <property type="entry name" value="GDHRDH"/>
</dbReference>
<dbReference type="PRINTS" id="PR00080">
    <property type="entry name" value="SDRFAMILY"/>
</dbReference>
<evidence type="ECO:0000256" key="4">
    <source>
        <dbReference type="RuleBase" id="RU000363"/>
    </source>
</evidence>
<organism evidence="5 6">
    <name type="scientific">Marinifilum caeruleilacunae</name>
    <dbReference type="NCBI Taxonomy" id="2499076"/>
    <lineage>
        <taxon>Bacteria</taxon>
        <taxon>Pseudomonadati</taxon>
        <taxon>Bacteroidota</taxon>
        <taxon>Bacteroidia</taxon>
        <taxon>Marinilabiliales</taxon>
        <taxon>Marinifilaceae</taxon>
    </lineage>
</organism>
<dbReference type="EMBL" id="RZNH01000001">
    <property type="protein sequence ID" value="NOU58314.1"/>
    <property type="molecule type" value="Genomic_DNA"/>
</dbReference>
<dbReference type="PROSITE" id="PS00061">
    <property type="entry name" value="ADH_SHORT"/>
    <property type="match status" value="1"/>
</dbReference>
<comment type="caution">
    <text evidence="5">The sequence shown here is derived from an EMBL/GenBank/DDBJ whole genome shotgun (WGS) entry which is preliminary data.</text>
</comment>
<gene>
    <name evidence="5" type="ORF">ELS83_00695</name>
</gene>
<dbReference type="InterPro" id="IPR002347">
    <property type="entry name" value="SDR_fam"/>
</dbReference>
<keyword evidence="6" id="KW-1185">Reference proteome</keyword>
<dbReference type="InterPro" id="IPR045313">
    <property type="entry name" value="CBR1-like"/>
</dbReference>
<evidence type="ECO:0000256" key="2">
    <source>
        <dbReference type="ARBA" id="ARBA00022857"/>
    </source>
</evidence>
<protein>
    <submittedName>
        <fullName evidence="5">SDR family oxidoreductase</fullName>
    </submittedName>
</protein>
<dbReference type="SUPFAM" id="SSF51735">
    <property type="entry name" value="NAD(P)-binding Rossmann-fold domains"/>
    <property type="match status" value="1"/>
</dbReference>
<sequence>MNMMKTALVSGSNRGIGYACIQELLQKGYRVILTARSEEDGKKAVEKLKSFGEVHFHQLDVSDEKSVQRIAEYVENTFGHLDILINNAGINYDTWHSAFNADLEEVHQTLETNLFGAWRLAQAFIPGMKKQKYGRIVNVSSGLGALSKMSVGTPGYSVSKAAMNVLTIKLAGELKRKNILVNSVCPGWVRTDMGGAGAPRTPKKGAETIVWAAELEDKGPTGKFFRDMEEIEW</sequence>
<dbReference type="CDD" id="cd05324">
    <property type="entry name" value="carb_red_PTCR-like_SDR_c"/>
    <property type="match status" value="1"/>
</dbReference>
<dbReference type="Pfam" id="PF00106">
    <property type="entry name" value="adh_short"/>
    <property type="match status" value="1"/>
</dbReference>
<dbReference type="Gene3D" id="3.40.50.720">
    <property type="entry name" value="NAD(P)-binding Rossmann-like Domain"/>
    <property type="match status" value="1"/>
</dbReference>